<evidence type="ECO:0008006" key="7">
    <source>
        <dbReference type="Google" id="ProtNLM"/>
    </source>
</evidence>
<dbReference type="OrthoDB" id="608866at2759"/>
<dbReference type="EMBL" id="ML220146">
    <property type="protein sequence ID" value="TGZ77983.1"/>
    <property type="molecule type" value="Genomic_DNA"/>
</dbReference>
<evidence type="ECO:0000259" key="4">
    <source>
        <dbReference type="PROSITE" id="PS51294"/>
    </source>
</evidence>
<feature type="region of interest" description="Disordered" evidence="2">
    <location>
        <begin position="416"/>
        <end position="460"/>
    </location>
</feature>
<dbReference type="SUPFAM" id="SSF46689">
    <property type="entry name" value="Homeodomain-like"/>
    <property type="match status" value="2"/>
</dbReference>
<feature type="compositionally biased region" description="Polar residues" evidence="2">
    <location>
        <begin position="60"/>
        <end position="84"/>
    </location>
</feature>
<evidence type="ECO:0000256" key="2">
    <source>
        <dbReference type="SAM" id="MobiDB-lite"/>
    </source>
</evidence>
<dbReference type="PROSITE" id="PS50090">
    <property type="entry name" value="MYB_LIKE"/>
    <property type="match status" value="1"/>
</dbReference>
<feature type="compositionally biased region" description="Polar residues" evidence="2">
    <location>
        <begin position="120"/>
        <end position="131"/>
    </location>
</feature>
<feature type="region of interest" description="Disordered" evidence="2">
    <location>
        <begin position="232"/>
        <end position="264"/>
    </location>
</feature>
<dbReference type="PANTHER" id="PTHR46734:SF1">
    <property type="entry name" value="TELOMERIC REPEAT-BINDING FACTOR 1"/>
    <property type="match status" value="1"/>
</dbReference>
<feature type="domain" description="Myb-like" evidence="3">
    <location>
        <begin position="172"/>
        <end position="227"/>
    </location>
</feature>
<dbReference type="PROSITE" id="PS51294">
    <property type="entry name" value="HTH_MYB"/>
    <property type="match status" value="1"/>
</dbReference>
<organism evidence="5 6">
    <name type="scientific">Ascodesmis nigricans</name>
    <dbReference type="NCBI Taxonomy" id="341454"/>
    <lineage>
        <taxon>Eukaryota</taxon>
        <taxon>Fungi</taxon>
        <taxon>Dikarya</taxon>
        <taxon>Ascomycota</taxon>
        <taxon>Pezizomycotina</taxon>
        <taxon>Pezizomycetes</taxon>
        <taxon>Pezizales</taxon>
        <taxon>Ascodesmidaceae</taxon>
        <taxon>Ascodesmis</taxon>
    </lineage>
</organism>
<feature type="region of interest" description="Disordered" evidence="2">
    <location>
        <begin position="339"/>
        <end position="401"/>
    </location>
</feature>
<evidence type="ECO:0000259" key="3">
    <source>
        <dbReference type="PROSITE" id="PS50090"/>
    </source>
</evidence>
<evidence type="ECO:0000313" key="6">
    <source>
        <dbReference type="Proteomes" id="UP000298138"/>
    </source>
</evidence>
<reference evidence="5 6" key="1">
    <citation type="submission" date="2019-04" db="EMBL/GenBank/DDBJ databases">
        <title>Comparative genomics and transcriptomics to analyze fruiting body development in filamentous ascomycetes.</title>
        <authorList>
            <consortium name="DOE Joint Genome Institute"/>
            <person name="Lutkenhaus R."/>
            <person name="Traeger S."/>
            <person name="Breuer J."/>
            <person name="Kuo A."/>
            <person name="Lipzen A."/>
            <person name="Pangilinan J."/>
            <person name="Dilworth D."/>
            <person name="Sandor L."/>
            <person name="Poggeler S."/>
            <person name="Barry K."/>
            <person name="Grigoriev I.V."/>
            <person name="Nowrousian M."/>
        </authorList>
    </citation>
    <scope>NUCLEOTIDE SEQUENCE [LARGE SCALE GENOMIC DNA]</scope>
    <source>
        <strain evidence="5 6">CBS 389.68</strain>
    </source>
</reference>
<feature type="compositionally biased region" description="Low complexity" evidence="2">
    <location>
        <begin position="99"/>
        <end position="111"/>
    </location>
</feature>
<keyword evidence="1" id="KW-0539">Nucleus</keyword>
<dbReference type="InterPro" id="IPR001005">
    <property type="entry name" value="SANT/Myb"/>
</dbReference>
<evidence type="ECO:0000256" key="1">
    <source>
        <dbReference type="ARBA" id="ARBA00023242"/>
    </source>
</evidence>
<evidence type="ECO:0000313" key="5">
    <source>
        <dbReference type="EMBL" id="TGZ77983.1"/>
    </source>
</evidence>
<dbReference type="STRING" id="341454.A0A4S2MLY3"/>
<feature type="compositionally biased region" description="Pro residues" evidence="2">
    <location>
        <begin position="379"/>
        <end position="397"/>
    </location>
</feature>
<feature type="region of interest" description="Disordered" evidence="2">
    <location>
        <begin position="15"/>
        <end position="184"/>
    </location>
</feature>
<protein>
    <recommendedName>
        <fullName evidence="7">Myb-like domain-containing protein</fullName>
    </recommendedName>
</protein>
<proteinExistence type="predicted"/>
<gene>
    <name evidence="5" type="ORF">EX30DRAFT_322901</name>
</gene>
<dbReference type="Pfam" id="PF00249">
    <property type="entry name" value="Myb_DNA-binding"/>
    <property type="match status" value="1"/>
</dbReference>
<feature type="domain" description="HTH myb-type" evidence="4">
    <location>
        <begin position="172"/>
        <end position="231"/>
    </location>
</feature>
<feature type="compositionally biased region" description="Polar residues" evidence="2">
    <location>
        <begin position="447"/>
        <end position="456"/>
    </location>
</feature>
<dbReference type="CDD" id="cd11660">
    <property type="entry name" value="SANT_TRF"/>
    <property type="match status" value="2"/>
</dbReference>
<dbReference type="Gene3D" id="1.10.10.60">
    <property type="entry name" value="Homeodomain-like"/>
    <property type="match status" value="2"/>
</dbReference>
<dbReference type="PANTHER" id="PTHR46734">
    <property type="entry name" value="TELOMERIC REPEAT-BINDING FACTOR 1 TERF1"/>
    <property type="match status" value="1"/>
</dbReference>
<accession>A0A4S2MLY3</accession>
<sequence>MEHVDTQITSHLLAALNLPSIREPPPSQTPNPQQDCPRPVEPSASKDGFTSKLFDRTNRETVSNSPQPSTATKVKQESPSSSGDLNGCGSENRGITTLPGGSSQPTTSQSKTKSKSKSTGASRTVNPSQHCSSATVSTPAPAAPNNNGATTTPATTSQPADPSSQKSSAKPTGRRARRKWTEEETNDLIKGCHIHGAGNWKKILDDPQFTFIDRSSVDLKDRFRTCFPTEYRKNTSSADGRTPGSEKPASQHEFKNSKYPPKPTKTELEHAELVEKLGLDRHFPKAQRRERREFTAEEDCSLLAGFDLYGASWSKIQGDPALGLSHRRATDLRDRFRNAYPEKYEGAGFKARPRQRTNRTQRQPEKPPTPQPAVNAAPENPPHPTLEPAKAPAPPPASRQDSSALLIQGILSENITPSWNGAESDADDSEDQSPAPGSLALDPALNNGFQNSSLEQLTEEFLSKPTHHLSGQTSSNVVRWEDMATHPIFELEPSLTGMEPVEDRREIVELRIRKRPGDETGEKNMNDLKRLRA</sequence>
<dbReference type="SMART" id="SM00717">
    <property type="entry name" value="SANT"/>
    <property type="match status" value="2"/>
</dbReference>
<feature type="compositionally biased region" description="Low complexity" evidence="2">
    <location>
        <begin position="132"/>
        <end position="164"/>
    </location>
</feature>
<feature type="region of interest" description="Disordered" evidence="2">
    <location>
        <begin position="513"/>
        <end position="533"/>
    </location>
</feature>
<dbReference type="InterPro" id="IPR009057">
    <property type="entry name" value="Homeodomain-like_sf"/>
</dbReference>
<dbReference type="InParanoid" id="A0A4S2MLY3"/>
<keyword evidence="6" id="KW-1185">Reference proteome</keyword>
<dbReference type="AlphaFoldDB" id="A0A4S2MLY3"/>
<dbReference type="InterPro" id="IPR017930">
    <property type="entry name" value="Myb_dom"/>
</dbReference>
<dbReference type="Proteomes" id="UP000298138">
    <property type="component" value="Unassembled WGS sequence"/>
</dbReference>
<name>A0A4S2MLY3_9PEZI</name>
<dbReference type="InterPro" id="IPR052450">
    <property type="entry name" value="TRBD-Containing_Protein"/>
</dbReference>